<reference evidence="10" key="1">
    <citation type="submission" date="2020-05" db="EMBL/GenBank/DDBJ databases">
        <authorList>
            <person name="Chiriac C."/>
            <person name="Salcher M."/>
            <person name="Ghai R."/>
            <person name="Kavagutti S V."/>
        </authorList>
    </citation>
    <scope>NUCLEOTIDE SEQUENCE</scope>
</reference>
<dbReference type="PROSITE" id="PS50137">
    <property type="entry name" value="DS_RBD"/>
    <property type="match status" value="1"/>
</dbReference>
<dbReference type="SUPFAM" id="SSF54768">
    <property type="entry name" value="dsRNA-binding domain-like"/>
    <property type="match status" value="1"/>
</dbReference>
<gene>
    <name evidence="10" type="ORF">UFOPK1788_00243</name>
</gene>
<dbReference type="SMART" id="SM00358">
    <property type="entry name" value="DSRM"/>
    <property type="match status" value="1"/>
</dbReference>
<keyword evidence="7" id="KW-0694">RNA-binding</keyword>
<feature type="domain" description="RNase III" evidence="9">
    <location>
        <begin position="17"/>
        <end position="135"/>
    </location>
</feature>
<dbReference type="Gene3D" id="3.30.160.20">
    <property type="match status" value="1"/>
</dbReference>
<dbReference type="SUPFAM" id="SSF69065">
    <property type="entry name" value="RNase III domain-like"/>
    <property type="match status" value="1"/>
</dbReference>
<dbReference type="SMART" id="SM00535">
    <property type="entry name" value="RIBOc"/>
    <property type="match status" value="1"/>
</dbReference>
<name>A0A6J6FGW5_9ZZZZ</name>
<sequence>MTTPLPFRNPDELAGILGVDIPRDILVEALTHRSFAYEHGGRHYERLEFLGDAILQQVVTLELYERFATLPEGDLAKRRAALVSTVALAEVARRIDLGPFIRLGNGEISTGGSAKSSILADVVEALFGATFLALGQAASTDLVLTLVGPLFDDVDRFGAAMDPKTQLQELCDRRGWAKPIYSITEEGPDHARLFTATVVIDGTPSGEGQSTSKKAAEGFAALAAWNSLAAG</sequence>
<proteinExistence type="inferred from homology"/>
<dbReference type="NCBIfam" id="TIGR02191">
    <property type="entry name" value="RNaseIII"/>
    <property type="match status" value="1"/>
</dbReference>
<keyword evidence="5" id="KW-0255">Endonuclease</keyword>
<dbReference type="GO" id="GO:0004525">
    <property type="term" value="F:ribonuclease III activity"/>
    <property type="evidence" value="ECO:0007669"/>
    <property type="project" value="UniProtKB-EC"/>
</dbReference>
<dbReference type="InterPro" id="IPR014720">
    <property type="entry name" value="dsRBD_dom"/>
</dbReference>
<dbReference type="PROSITE" id="PS00517">
    <property type="entry name" value="RNASE_3_1"/>
    <property type="match status" value="1"/>
</dbReference>
<comment type="similarity">
    <text evidence="2">Belongs to the ribonuclease III family.</text>
</comment>
<dbReference type="PANTHER" id="PTHR11207">
    <property type="entry name" value="RIBONUCLEASE III"/>
    <property type="match status" value="1"/>
</dbReference>
<evidence type="ECO:0000259" key="9">
    <source>
        <dbReference type="PROSITE" id="PS50142"/>
    </source>
</evidence>
<evidence type="ECO:0000256" key="6">
    <source>
        <dbReference type="ARBA" id="ARBA00022801"/>
    </source>
</evidence>
<dbReference type="EC" id="3.1.26.3" evidence="3"/>
<dbReference type="CDD" id="cd10845">
    <property type="entry name" value="DSRM_RNAse_III_family"/>
    <property type="match status" value="1"/>
</dbReference>
<evidence type="ECO:0000256" key="4">
    <source>
        <dbReference type="ARBA" id="ARBA00022722"/>
    </source>
</evidence>
<dbReference type="Pfam" id="PF14622">
    <property type="entry name" value="Ribonucleas_3_3"/>
    <property type="match status" value="1"/>
</dbReference>
<dbReference type="GO" id="GO:0006364">
    <property type="term" value="P:rRNA processing"/>
    <property type="evidence" value="ECO:0007669"/>
    <property type="project" value="InterPro"/>
</dbReference>
<dbReference type="Pfam" id="PF00035">
    <property type="entry name" value="dsrm"/>
    <property type="match status" value="1"/>
</dbReference>
<dbReference type="PROSITE" id="PS50142">
    <property type="entry name" value="RNASE_3_2"/>
    <property type="match status" value="1"/>
</dbReference>
<dbReference type="FunFam" id="1.10.1520.10:FF:000001">
    <property type="entry name" value="Ribonuclease 3"/>
    <property type="match status" value="1"/>
</dbReference>
<comment type="catalytic activity">
    <reaction evidence="1">
        <text>Endonucleolytic cleavage to 5'-phosphomonoester.</text>
        <dbReference type="EC" id="3.1.26.3"/>
    </reaction>
</comment>
<dbReference type="HAMAP" id="MF_00104">
    <property type="entry name" value="RNase_III"/>
    <property type="match status" value="1"/>
</dbReference>
<protein>
    <recommendedName>
        <fullName evidence="3">ribonuclease III</fullName>
        <ecNumber evidence="3">3.1.26.3</ecNumber>
    </recommendedName>
</protein>
<evidence type="ECO:0000256" key="2">
    <source>
        <dbReference type="ARBA" id="ARBA00010183"/>
    </source>
</evidence>
<evidence type="ECO:0000256" key="5">
    <source>
        <dbReference type="ARBA" id="ARBA00022759"/>
    </source>
</evidence>
<dbReference type="InterPro" id="IPR000999">
    <property type="entry name" value="RNase_III_dom"/>
</dbReference>
<feature type="domain" description="DRBM" evidence="8">
    <location>
        <begin position="162"/>
        <end position="230"/>
    </location>
</feature>
<dbReference type="InterPro" id="IPR036389">
    <property type="entry name" value="RNase_III_sf"/>
</dbReference>
<dbReference type="Gene3D" id="1.10.1520.10">
    <property type="entry name" value="Ribonuclease III domain"/>
    <property type="match status" value="1"/>
</dbReference>
<evidence type="ECO:0000259" key="8">
    <source>
        <dbReference type="PROSITE" id="PS50137"/>
    </source>
</evidence>
<dbReference type="GO" id="GO:0003725">
    <property type="term" value="F:double-stranded RNA binding"/>
    <property type="evidence" value="ECO:0007669"/>
    <property type="project" value="TreeGrafter"/>
</dbReference>
<keyword evidence="6" id="KW-0378">Hydrolase</keyword>
<evidence type="ECO:0000256" key="7">
    <source>
        <dbReference type="ARBA" id="ARBA00022884"/>
    </source>
</evidence>
<evidence type="ECO:0000256" key="1">
    <source>
        <dbReference type="ARBA" id="ARBA00000109"/>
    </source>
</evidence>
<dbReference type="InterPro" id="IPR011907">
    <property type="entry name" value="RNase_III"/>
</dbReference>
<organism evidence="10">
    <name type="scientific">freshwater metagenome</name>
    <dbReference type="NCBI Taxonomy" id="449393"/>
    <lineage>
        <taxon>unclassified sequences</taxon>
        <taxon>metagenomes</taxon>
        <taxon>ecological metagenomes</taxon>
    </lineage>
</organism>
<dbReference type="PANTHER" id="PTHR11207:SF0">
    <property type="entry name" value="RIBONUCLEASE 3"/>
    <property type="match status" value="1"/>
</dbReference>
<dbReference type="AlphaFoldDB" id="A0A6J6FGW5"/>
<accession>A0A6J6FGW5</accession>
<evidence type="ECO:0000256" key="3">
    <source>
        <dbReference type="ARBA" id="ARBA00012177"/>
    </source>
</evidence>
<dbReference type="CDD" id="cd00593">
    <property type="entry name" value="RIBOc"/>
    <property type="match status" value="1"/>
</dbReference>
<keyword evidence="4" id="KW-0540">Nuclease</keyword>
<dbReference type="EMBL" id="CAEZUE010000017">
    <property type="protein sequence ID" value="CAB4586234.1"/>
    <property type="molecule type" value="Genomic_DNA"/>
</dbReference>
<dbReference type="GO" id="GO:0010468">
    <property type="term" value="P:regulation of gene expression"/>
    <property type="evidence" value="ECO:0007669"/>
    <property type="project" value="TreeGrafter"/>
</dbReference>
<evidence type="ECO:0000313" key="10">
    <source>
        <dbReference type="EMBL" id="CAB4586234.1"/>
    </source>
</evidence>